<dbReference type="SUPFAM" id="SSF53098">
    <property type="entry name" value="Ribonuclease H-like"/>
    <property type="match status" value="1"/>
</dbReference>
<sequence length="301" mass="34129">MVIPKDQKTYPLYSWNSSSPSRTPLYITDHNVANKFLSVLPHGTIGFDLEWKPGSKDHPHNPVALVQLATADCVLLLHICRMSEIPHRIRDVLNGSQWTKVGVNIQYDCKKLHKDYDLDVRNCVDLSLMARSVDNARWTGPYIQSIALVRLLQTYHGTTLSKEDQRSNWELPLSPTQQHYAANDAHSAYTIYTRLQTIAQTKIPPPHRDWYSFSCVDGQLYDRVNCFAWAPKNPNYDPDPPPPPKDQNPENDDQSSWEAASSVPTIADATASLAGLLASALKGILSLFFFSFLFFFFFLMD</sequence>
<keyword evidence="7" id="KW-0539">Nucleus</keyword>
<evidence type="ECO:0000256" key="5">
    <source>
        <dbReference type="ARBA" id="ARBA00022839"/>
    </source>
</evidence>
<evidence type="ECO:0000313" key="14">
    <source>
        <dbReference type="Proteomes" id="UP000054217"/>
    </source>
</evidence>
<dbReference type="HOGENOM" id="CLU_049674_0_0_1"/>
<keyword evidence="14" id="KW-1185">Reference proteome</keyword>
<dbReference type="Pfam" id="PF01612">
    <property type="entry name" value="DNA_pol_A_exo1"/>
    <property type="match status" value="1"/>
</dbReference>
<evidence type="ECO:0000256" key="6">
    <source>
        <dbReference type="ARBA" id="ARBA00022842"/>
    </source>
</evidence>
<evidence type="ECO:0000256" key="8">
    <source>
        <dbReference type="ARBA" id="ARBA00040531"/>
    </source>
</evidence>
<evidence type="ECO:0000256" key="1">
    <source>
        <dbReference type="ARBA" id="ARBA00004123"/>
    </source>
</evidence>
<dbReference type="GO" id="GO:0005634">
    <property type="term" value="C:nucleus"/>
    <property type="evidence" value="ECO:0007669"/>
    <property type="project" value="UniProtKB-SubCell"/>
</dbReference>
<keyword evidence="5" id="KW-0269">Exonuclease</keyword>
<keyword evidence="6" id="KW-0460">Magnesium</keyword>
<reference evidence="14" key="2">
    <citation type="submission" date="2015-01" db="EMBL/GenBank/DDBJ databases">
        <title>Evolutionary Origins and Diversification of the Mycorrhizal Mutualists.</title>
        <authorList>
            <consortium name="DOE Joint Genome Institute"/>
            <consortium name="Mycorrhizal Genomics Consortium"/>
            <person name="Kohler A."/>
            <person name="Kuo A."/>
            <person name="Nagy L.G."/>
            <person name="Floudas D."/>
            <person name="Copeland A."/>
            <person name="Barry K.W."/>
            <person name="Cichocki N."/>
            <person name="Veneault-Fourrey C."/>
            <person name="LaButti K."/>
            <person name="Lindquist E.A."/>
            <person name="Lipzen A."/>
            <person name="Lundell T."/>
            <person name="Morin E."/>
            <person name="Murat C."/>
            <person name="Riley R."/>
            <person name="Ohm R."/>
            <person name="Sun H."/>
            <person name="Tunlid A."/>
            <person name="Henrissat B."/>
            <person name="Grigoriev I.V."/>
            <person name="Hibbett D.S."/>
            <person name="Martin F."/>
        </authorList>
    </citation>
    <scope>NUCLEOTIDE SEQUENCE [LARGE SCALE GENOMIC DNA]</scope>
    <source>
        <strain evidence="14">Marx 270</strain>
    </source>
</reference>
<dbReference type="STRING" id="870435.A0A0C3J6P1"/>
<evidence type="ECO:0000256" key="4">
    <source>
        <dbReference type="ARBA" id="ARBA00022801"/>
    </source>
</evidence>
<keyword evidence="3" id="KW-0479">Metal-binding</keyword>
<dbReference type="GO" id="GO:0006139">
    <property type="term" value="P:nucleobase-containing compound metabolic process"/>
    <property type="evidence" value="ECO:0007669"/>
    <property type="project" value="InterPro"/>
</dbReference>
<dbReference type="AlphaFoldDB" id="A0A0C3J6P1"/>
<evidence type="ECO:0000313" key="13">
    <source>
        <dbReference type="EMBL" id="KIO04713.1"/>
    </source>
</evidence>
<proteinExistence type="predicted"/>
<evidence type="ECO:0000256" key="10">
    <source>
        <dbReference type="SAM" id="MobiDB-lite"/>
    </source>
</evidence>
<dbReference type="GO" id="GO:0003676">
    <property type="term" value="F:nucleic acid binding"/>
    <property type="evidence" value="ECO:0007669"/>
    <property type="project" value="InterPro"/>
</dbReference>
<feature type="region of interest" description="Disordered" evidence="10">
    <location>
        <begin position="232"/>
        <end position="260"/>
    </location>
</feature>
<protein>
    <recommendedName>
        <fullName evidence="8">3'-5' exonuclease</fullName>
    </recommendedName>
    <alternativeName>
        <fullName evidence="9">Werner Syndrome-like exonuclease</fullName>
    </alternativeName>
</protein>
<feature type="transmembrane region" description="Helical" evidence="11">
    <location>
        <begin position="273"/>
        <end position="299"/>
    </location>
</feature>
<evidence type="ECO:0000256" key="2">
    <source>
        <dbReference type="ARBA" id="ARBA00022722"/>
    </source>
</evidence>
<dbReference type="Gene3D" id="3.30.420.10">
    <property type="entry name" value="Ribonuclease H-like superfamily/Ribonuclease H"/>
    <property type="match status" value="1"/>
</dbReference>
<feature type="domain" description="3'-5' exonuclease" evidence="12">
    <location>
        <begin position="24"/>
        <end position="200"/>
    </location>
</feature>
<evidence type="ECO:0000256" key="11">
    <source>
        <dbReference type="SAM" id="Phobius"/>
    </source>
</evidence>
<evidence type="ECO:0000259" key="12">
    <source>
        <dbReference type="SMART" id="SM00474"/>
    </source>
</evidence>
<dbReference type="EMBL" id="KN831969">
    <property type="protein sequence ID" value="KIO04713.1"/>
    <property type="molecule type" value="Genomic_DNA"/>
</dbReference>
<keyword evidence="4" id="KW-0378">Hydrolase</keyword>
<dbReference type="InterPro" id="IPR002562">
    <property type="entry name" value="3'-5'_exonuclease_dom"/>
</dbReference>
<dbReference type="InterPro" id="IPR051132">
    <property type="entry name" value="3-5_Exonuclease_domain"/>
</dbReference>
<dbReference type="InterPro" id="IPR036397">
    <property type="entry name" value="RNaseH_sf"/>
</dbReference>
<dbReference type="OrthoDB" id="1920326at2759"/>
<keyword evidence="2" id="KW-0540">Nuclease</keyword>
<dbReference type="PANTHER" id="PTHR13620:SF109">
    <property type="entry name" value="3'-5' EXONUCLEASE"/>
    <property type="match status" value="1"/>
</dbReference>
<keyword evidence="11" id="KW-0812">Transmembrane</keyword>
<dbReference type="PANTHER" id="PTHR13620">
    <property type="entry name" value="3-5 EXONUCLEASE"/>
    <property type="match status" value="1"/>
</dbReference>
<keyword evidence="11" id="KW-0472">Membrane</keyword>
<dbReference type="InterPro" id="IPR012337">
    <property type="entry name" value="RNaseH-like_sf"/>
</dbReference>
<feature type="compositionally biased region" description="Pro residues" evidence="10">
    <location>
        <begin position="237"/>
        <end position="246"/>
    </location>
</feature>
<keyword evidence="11" id="KW-1133">Transmembrane helix</keyword>
<organism evidence="13 14">
    <name type="scientific">Pisolithus tinctorius Marx 270</name>
    <dbReference type="NCBI Taxonomy" id="870435"/>
    <lineage>
        <taxon>Eukaryota</taxon>
        <taxon>Fungi</taxon>
        <taxon>Dikarya</taxon>
        <taxon>Basidiomycota</taxon>
        <taxon>Agaricomycotina</taxon>
        <taxon>Agaricomycetes</taxon>
        <taxon>Agaricomycetidae</taxon>
        <taxon>Boletales</taxon>
        <taxon>Sclerodermatineae</taxon>
        <taxon>Pisolithaceae</taxon>
        <taxon>Pisolithus</taxon>
    </lineage>
</organism>
<evidence type="ECO:0000256" key="3">
    <source>
        <dbReference type="ARBA" id="ARBA00022723"/>
    </source>
</evidence>
<gene>
    <name evidence="13" type="ORF">M404DRAFT_1000247</name>
</gene>
<dbReference type="CDD" id="cd06141">
    <property type="entry name" value="WRN_exo"/>
    <property type="match status" value="1"/>
</dbReference>
<evidence type="ECO:0000256" key="7">
    <source>
        <dbReference type="ARBA" id="ARBA00023242"/>
    </source>
</evidence>
<dbReference type="Proteomes" id="UP000054217">
    <property type="component" value="Unassembled WGS sequence"/>
</dbReference>
<evidence type="ECO:0000256" key="9">
    <source>
        <dbReference type="ARBA" id="ARBA00042761"/>
    </source>
</evidence>
<comment type="subcellular location">
    <subcellularLocation>
        <location evidence="1">Nucleus</location>
    </subcellularLocation>
</comment>
<name>A0A0C3J6P1_PISTI</name>
<dbReference type="InParanoid" id="A0A0C3J6P1"/>
<reference evidence="13 14" key="1">
    <citation type="submission" date="2014-04" db="EMBL/GenBank/DDBJ databases">
        <authorList>
            <consortium name="DOE Joint Genome Institute"/>
            <person name="Kuo A."/>
            <person name="Kohler A."/>
            <person name="Costa M.D."/>
            <person name="Nagy L.G."/>
            <person name="Floudas D."/>
            <person name="Copeland A."/>
            <person name="Barry K.W."/>
            <person name="Cichocki N."/>
            <person name="Veneault-Fourrey C."/>
            <person name="LaButti K."/>
            <person name="Lindquist E.A."/>
            <person name="Lipzen A."/>
            <person name="Lundell T."/>
            <person name="Morin E."/>
            <person name="Murat C."/>
            <person name="Sun H."/>
            <person name="Tunlid A."/>
            <person name="Henrissat B."/>
            <person name="Grigoriev I.V."/>
            <person name="Hibbett D.S."/>
            <person name="Martin F."/>
            <person name="Nordberg H.P."/>
            <person name="Cantor M.N."/>
            <person name="Hua S.X."/>
        </authorList>
    </citation>
    <scope>NUCLEOTIDE SEQUENCE [LARGE SCALE GENOMIC DNA]</scope>
    <source>
        <strain evidence="13 14">Marx 270</strain>
    </source>
</reference>
<dbReference type="GO" id="GO:0046872">
    <property type="term" value="F:metal ion binding"/>
    <property type="evidence" value="ECO:0007669"/>
    <property type="project" value="UniProtKB-KW"/>
</dbReference>
<dbReference type="SMART" id="SM00474">
    <property type="entry name" value="35EXOc"/>
    <property type="match status" value="1"/>
</dbReference>
<accession>A0A0C3J6P1</accession>
<dbReference type="GO" id="GO:0008408">
    <property type="term" value="F:3'-5' exonuclease activity"/>
    <property type="evidence" value="ECO:0007669"/>
    <property type="project" value="InterPro"/>
</dbReference>